<comment type="caution">
    <text evidence="4">The sequence shown here is derived from an EMBL/GenBank/DDBJ whole genome shotgun (WGS) entry which is preliminary data.</text>
</comment>
<name>A0ABX1BXZ4_9ACTN</name>
<reference evidence="4 5" key="1">
    <citation type="submission" date="2020-03" db="EMBL/GenBank/DDBJ databases">
        <title>WGS of actinomycetes isolated from Thailand.</title>
        <authorList>
            <person name="Thawai C."/>
        </authorList>
    </citation>
    <scope>NUCLEOTIDE SEQUENCE [LARGE SCALE GENOMIC DNA]</scope>
    <source>
        <strain evidence="4 5">PLAI 1-29</strain>
    </source>
</reference>
<dbReference type="RefSeq" id="WP_168101313.1">
    <property type="nucleotide sequence ID" value="NZ_JAATEN010000005.1"/>
</dbReference>
<feature type="transmembrane region" description="Helical" evidence="2">
    <location>
        <begin position="181"/>
        <end position="199"/>
    </location>
</feature>
<keyword evidence="2" id="KW-0812">Transmembrane</keyword>
<feature type="region of interest" description="Disordered" evidence="1">
    <location>
        <begin position="71"/>
        <end position="95"/>
    </location>
</feature>
<proteinExistence type="predicted"/>
<feature type="transmembrane region" description="Helical" evidence="2">
    <location>
        <begin position="42"/>
        <end position="61"/>
    </location>
</feature>
<feature type="transmembrane region" description="Helical" evidence="2">
    <location>
        <begin position="142"/>
        <end position="169"/>
    </location>
</feature>
<feature type="domain" description="DUF1468" evidence="3">
    <location>
        <begin position="12"/>
        <end position="208"/>
    </location>
</feature>
<evidence type="ECO:0000313" key="4">
    <source>
        <dbReference type="EMBL" id="NJQ00730.1"/>
    </source>
</evidence>
<sequence>MRHFRYPQRAVAAALGVLALGYTLMAFGIPDFQAVEVPVQPGTLPRVLGLLLLALAVALFFQSAGEEEPEAESPAPALAAAKTPPGPAAQDSSAQAASAGDGAGAAGAAGAAAGASAAGGAASAAPERPTTMGRLADDRLELLALLGAMCLYVALFVPLGFVLSTALYVAGTAWYLGSRRHWVNVLVGAGLALGLYLGMSQGLDVALPTGPLPF</sequence>
<keyword evidence="5" id="KW-1185">Reference proteome</keyword>
<accession>A0ABX1BXZ4</accession>
<keyword evidence="2" id="KW-1133">Transmembrane helix</keyword>
<dbReference type="InterPro" id="IPR009936">
    <property type="entry name" value="DUF1468"/>
</dbReference>
<gene>
    <name evidence="4" type="ORF">HCK00_09315</name>
</gene>
<evidence type="ECO:0000259" key="3">
    <source>
        <dbReference type="Pfam" id="PF07331"/>
    </source>
</evidence>
<keyword evidence="2" id="KW-0472">Membrane</keyword>
<dbReference type="EMBL" id="JAATEN010000005">
    <property type="protein sequence ID" value="NJQ00730.1"/>
    <property type="molecule type" value="Genomic_DNA"/>
</dbReference>
<dbReference type="Pfam" id="PF07331">
    <property type="entry name" value="TctB"/>
    <property type="match status" value="1"/>
</dbReference>
<dbReference type="Proteomes" id="UP000695264">
    <property type="component" value="Unassembled WGS sequence"/>
</dbReference>
<evidence type="ECO:0000256" key="1">
    <source>
        <dbReference type="SAM" id="MobiDB-lite"/>
    </source>
</evidence>
<organism evidence="4 5">
    <name type="scientific">Streptomyces zingiberis</name>
    <dbReference type="NCBI Taxonomy" id="2053010"/>
    <lineage>
        <taxon>Bacteria</taxon>
        <taxon>Bacillati</taxon>
        <taxon>Actinomycetota</taxon>
        <taxon>Actinomycetes</taxon>
        <taxon>Kitasatosporales</taxon>
        <taxon>Streptomycetaceae</taxon>
        <taxon>Streptomyces</taxon>
    </lineage>
</organism>
<evidence type="ECO:0000256" key="2">
    <source>
        <dbReference type="SAM" id="Phobius"/>
    </source>
</evidence>
<feature type="compositionally biased region" description="Low complexity" evidence="1">
    <location>
        <begin position="72"/>
        <end position="95"/>
    </location>
</feature>
<evidence type="ECO:0000313" key="5">
    <source>
        <dbReference type="Proteomes" id="UP000695264"/>
    </source>
</evidence>
<protein>
    <submittedName>
        <fullName evidence="4">Tripartite tricarboxylate transporter TctB family protein</fullName>
    </submittedName>
</protein>